<evidence type="ECO:0000313" key="7">
    <source>
        <dbReference type="Proteomes" id="UP000095009"/>
    </source>
</evidence>
<evidence type="ECO:0000256" key="1">
    <source>
        <dbReference type="ARBA" id="ARBA00022723"/>
    </source>
</evidence>
<dbReference type="Pfam" id="PF00097">
    <property type="entry name" value="zf-C3HC4"/>
    <property type="match status" value="1"/>
</dbReference>
<evidence type="ECO:0000256" key="2">
    <source>
        <dbReference type="ARBA" id="ARBA00022771"/>
    </source>
</evidence>
<dbReference type="SUPFAM" id="SSF57850">
    <property type="entry name" value="RING/U-box"/>
    <property type="match status" value="1"/>
</dbReference>
<dbReference type="OrthoDB" id="6270329at2759"/>
<dbReference type="UniPathway" id="UPA00143"/>
<sequence length="107" mass="12022">DLDDGEEDEFGIKSMPLSTEQMLNTERSSKLEFKQLRDFVCPICLASPEIIAATPCGHMYCSDCIFKALSSTTRSSEVKGECSICRRKVLYKKVTFLEFKLGNTPNV</sequence>
<dbReference type="InterPro" id="IPR013083">
    <property type="entry name" value="Znf_RING/FYVE/PHD"/>
</dbReference>
<dbReference type="AlphaFoldDB" id="A0A1E3PDU9"/>
<dbReference type="PROSITE" id="PS50089">
    <property type="entry name" value="ZF_RING_2"/>
    <property type="match status" value="1"/>
</dbReference>
<dbReference type="PROSITE" id="PS00518">
    <property type="entry name" value="ZF_RING_1"/>
    <property type="match status" value="1"/>
</dbReference>
<dbReference type="EMBL" id="KV454414">
    <property type="protein sequence ID" value="ODQ63548.1"/>
    <property type="molecule type" value="Genomic_DNA"/>
</dbReference>
<protein>
    <recommendedName>
        <fullName evidence="5">RING-type domain-containing protein</fullName>
    </recommendedName>
</protein>
<dbReference type="InterPro" id="IPR017907">
    <property type="entry name" value="Znf_RING_CS"/>
</dbReference>
<gene>
    <name evidence="6" type="ORF">NADFUDRAFT_13977</name>
</gene>
<dbReference type="Proteomes" id="UP000095009">
    <property type="component" value="Unassembled WGS sequence"/>
</dbReference>
<keyword evidence="1" id="KW-0479">Metal-binding</keyword>
<dbReference type="SMART" id="SM00184">
    <property type="entry name" value="RING"/>
    <property type="match status" value="1"/>
</dbReference>
<reference evidence="6 7" key="1">
    <citation type="journal article" date="2016" name="Proc. Natl. Acad. Sci. U.S.A.">
        <title>Comparative genomics of biotechnologically important yeasts.</title>
        <authorList>
            <person name="Riley R."/>
            <person name="Haridas S."/>
            <person name="Wolfe K.H."/>
            <person name="Lopes M.R."/>
            <person name="Hittinger C.T."/>
            <person name="Goeker M."/>
            <person name="Salamov A.A."/>
            <person name="Wisecaver J.H."/>
            <person name="Long T.M."/>
            <person name="Calvey C.H."/>
            <person name="Aerts A.L."/>
            <person name="Barry K.W."/>
            <person name="Choi C."/>
            <person name="Clum A."/>
            <person name="Coughlan A.Y."/>
            <person name="Deshpande S."/>
            <person name="Douglass A.P."/>
            <person name="Hanson S.J."/>
            <person name="Klenk H.-P."/>
            <person name="LaButti K.M."/>
            <person name="Lapidus A."/>
            <person name="Lindquist E.A."/>
            <person name="Lipzen A.M."/>
            <person name="Meier-Kolthoff J.P."/>
            <person name="Ohm R.A."/>
            <person name="Otillar R.P."/>
            <person name="Pangilinan J.L."/>
            <person name="Peng Y."/>
            <person name="Rokas A."/>
            <person name="Rosa C.A."/>
            <person name="Scheuner C."/>
            <person name="Sibirny A.A."/>
            <person name="Slot J.C."/>
            <person name="Stielow J.B."/>
            <person name="Sun H."/>
            <person name="Kurtzman C.P."/>
            <person name="Blackwell M."/>
            <person name="Grigoriev I.V."/>
            <person name="Jeffries T.W."/>
        </authorList>
    </citation>
    <scope>NUCLEOTIDE SEQUENCE [LARGE SCALE GENOMIC DNA]</scope>
    <source>
        <strain evidence="6 7">DSM 6958</strain>
    </source>
</reference>
<dbReference type="GO" id="GO:0016567">
    <property type="term" value="P:protein ubiquitination"/>
    <property type="evidence" value="ECO:0007669"/>
    <property type="project" value="UniProtKB-UniPathway"/>
</dbReference>
<keyword evidence="2 4" id="KW-0863">Zinc-finger</keyword>
<feature type="non-terminal residue" evidence="6">
    <location>
        <position position="1"/>
    </location>
</feature>
<dbReference type="GO" id="GO:0061630">
    <property type="term" value="F:ubiquitin protein ligase activity"/>
    <property type="evidence" value="ECO:0007669"/>
    <property type="project" value="InterPro"/>
</dbReference>
<name>A0A1E3PDU9_9ASCO</name>
<dbReference type="PANTHER" id="PTHR22894:SF5">
    <property type="entry name" value="RING-TYPE DOMAIN-CONTAINING PROTEIN"/>
    <property type="match status" value="1"/>
</dbReference>
<dbReference type="InterPro" id="IPR038896">
    <property type="entry name" value="RNF170"/>
</dbReference>
<evidence type="ECO:0000313" key="6">
    <source>
        <dbReference type="EMBL" id="ODQ63548.1"/>
    </source>
</evidence>
<dbReference type="InterPro" id="IPR018957">
    <property type="entry name" value="Znf_C3HC4_RING-type"/>
</dbReference>
<feature type="domain" description="RING-type" evidence="5">
    <location>
        <begin position="41"/>
        <end position="86"/>
    </location>
</feature>
<keyword evidence="7" id="KW-1185">Reference proteome</keyword>
<organism evidence="6 7">
    <name type="scientific">Nadsonia fulvescens var. elongata DSM 6958</name>
    <dbReference type="NCBI Taxonomy" id="857566"/>
    <lineage>
        <taxon>Eukaryota</taxon>
        <taxon>Fungi</taxon>
        <taxon>Dikarya</taxon>
        <taxon>Ascomycota</taxon>
        <taxon>Saccharomycotina</taxon>
        <taxon>Dipodascomycetes</taxon>
        <taxon>Dipodascales</taxon>
        <taxon>Dipodascales incertae sedis</taxon>
        <taxon>Nadsonia</taxon>
    </lineage>
</organism>
<proteinExistence type="predicted"/>
<keyword evidence="3" id="KW-0862">Zinc</keyword>
<dbReference type="GO" id="GO:0008270">
    <property type="term" value="F:zinc ion binding"/>
    <property type="evidence" value="ECO:0007669"/>
    <property type="project" value="UniProtKB-KW"/>
</dbReference>
<feature type="non-terminal residue" evidence="6">
    <location>
        <position position="107"/>
    </location>
</feature>
<evidence type="ECO:0000256" key="3">
    <source>
        <dbReference type="ARBA" id="ARBA00022833"/>
    </source>
</evidence>
<accession>A0A1E3PDU9</accession>
<dbReference type="Gene3D" id="3.30.40.10">
    <property type="entry name" value="Zinc/RING finger domain, C3HC4 (zinc finger)"/>
    <property type="match status" value="1"/>
</dbReference>
<evidence type="ECO:0000259" key="5">
    <source>
        <dbReference type="PROSITE" id="PS50089"/>
    </source>
</evidence>
<evidence type="ECO:0000256" key="4">
    <source>
        <dbReference type="PROSITE-ProRule" id="PRU00175"/>
    </source>
</evidence>
<dbReference type="PANTHER" id="PTHR22894">
    <property type="entry name" value="RING-TYPE DOMAIN-CONTAINING PROTEIN"/>
    <property type="match status" value="1"/>
</dbReference>
<dbReference type="STRING" id="857566.A0A1E3PDU9"/>
<dbReference type="InterPro" id="IPR001841">
    <property type="entry name" value="Znf_RING"/>
</dbReference>